<dbReference type="Pfam" id="PF19545">
    <property type="entry name" value="DUF6069"/>
    <property type="match status" value="1"/>
</dbReference>
<evidence type="ECO:0000313" key="2">
    <source>
        <dbReference type="EMBL" id="GIM74462.1"/>
    </source>
</evidence>
<dbReference type="AlphaFoldDB" id="A0A919SN34"/>
<evidence type="ECO:0000256" key="1">
    <source>
        <dbReference type="SAM" id="Phobius"/>
    </source>
</evidence>
<gene>
    <name evidence="2" type="ORF">Aau02nite_61090</name>
</gene>
<feature type="transmembrane region" description="Helical" evidence="1">
    <location>
        <begin position="92"/>
        <end position="111"/>
    </location>
</feature>
<feature type="transmembrane region" description="Helical" evidence="1">
    <location>
        <begin position="22"/>
        <end position="42"/>
    </location>
</feature>
<name>A0A919SN34_9ACTN</name>
<proteinExistence type="predicted"/>
<keyword evidence="1" id="KW-0812">Transmembrane</keyword>
<keyword evidence="1" id="KW-0472">Membrane</keyword>
<dbReference type="Proteomes" id="UP000681340">
    <property type="component" value="Unassembled WGS sequence"/>
</dbReference>
<comment type="caution">
    <text evidence="2">The sequence shown here is derived from an EMBL/GenBank/DDBJ whole genome shotgun (WGS) entry which is preliminary data.</text>
</comment>
<dbReference type="EMBL" id="BOQL01000050">
    <property type="protein sequence ID" value="GIM74462.1"/>
    <property type="molecule type" value="Genomic_DNA"/>
</dbReference>
<accession>A0A919SN34</accession>
<keyword evidence="3" id="KW-1185">Reference proteome</keyword>
<reference evidence="2" key="1">
    <citation type="submission" date="2021-03" db="EMBL/GenBank/DDBJ databases">
        <title>Whole genome shotgun sequence of Actinoplanes auranticolor NBRC 12245.</title>
        <authorList>
            <person name="Komaki H."/>
            <person name="Tamura T."/>
        </authorList>
    </citation>
    <scope>NUCLEOTIDE SEQUENCE</scope>
    <source>
        <strain evidence="2">NBRC 12245</strain>
    </source>
</reference>
<feature type="transmembrane region" description="Helical" evidence="1">
    <location>
        <begin position="62"/>
        <end position="83"/>
    </location>
</feature>
<protein>
    <submittedName>
        <fullName evidence="2">Uncharacterized protein</fullName>
    </submittedName>
</protein>
<dbReference type="RefSeq" id="WP_212992018.1">
    <property type="nucleotide sequence ID" value="NZ_BAABEA010000030.1"/>
</dbReference>
<sequence>MNSTVSTGNASRTGAGTVKTRALTVAAAVVAAVLLWIIAVPIAGTDLLTETAADNPPAEVPLAGVIISPLVIGLVGWGLLALLERFTPKGRLIWTIIAVVVLLVSFGGPATATTTGAMLWLSAMHVVVGGILIAGFTRR</sequence>
<organism evidence="2 3">
    <name type="scientific">Actinoplanes auranticolor</name>
    <dbReference type="NCBI Taxonomy" id="47988"/>
    <lineage>
        <taxon>Bacteria</taxon>
        <taxon>Bacillati</taxon>
        <taxon>Actinomycetota</taxon>
        <taxon>Actinomycetes</taxon>
        <taxon>Micromonosporales</taxon>
        <taxon>Micromonosporaceae</taxon>
        <taxon>Actinoplanes</taxon>
    </lineage>
</organism>
<dbReference type="InterPro" id="IPR045713">
    <property type="entry name" value="DUF6069"/>
</dbReference>
<keyword evidence="1" id="KW-1133">Transmembrane helix</keyword>
<feature type="transmembrane region" description="Helical" evidence="1">
    <location>
        <begin position="117"/>
        <end position="136"/>
    </location>
</feature>
<evidence type="ECO:0000313" key="3">
    <source>
        <dbReference type="Proteomes" id="UP000681340"/>
    </source>
</evidence>